<comment type="caution">
    <text evidence="7">The sequence shown here is derived from an EMBL/GenBank/DDBJ whole genome shotgun (WGS) entry which is preliminary data.</text>
</comment>
<evidence type="ECO:0000256" key="3">
    <source>
        <dbReference type="ARBA" id="ARBA00023004"/>
    </source>
</evidence>
<reference evidence="7" key="2">
    <citation type="submission" date="2020-09" db="EMBL/GenBank/DDBJ databases">
        <authorList>
            <person name="Sun Q."/>
            <person name="Zhou Y."/>
        </authorList>
    </citation>
    <scope>NUCLEOTIDE SEQUENCE</scope>
    <source>
        <strain evidence="7">CGMCC 1.10998</strain>
    </source>
</reference>
<evidence type="ECO:0000256" key="2">
    <source>
        <dbReference type="ARBA" id="ARBA00022723"/>
    </source>
</evidence>
<name>A0A916UM73_9BURK</name>
<dbReference type="AlphaFoldDB" id="A0A916UM73"/>
<dbReference type="Proteomes" id="UP000637423">
    <property type="component" value="Unassembled WGS sequence"/>
</dbReference>
<dbReference type="InterPro" id="IPR009056">
    <property type="entry name" value="Cyt_c-like_dom"/>
</dbReference>
<evidence type="ECO:0000259" key="6">
    <source>
        <dbReference type="PROSITE" id="PS51007"/>
    </source>
</evidence>
<feature type="domain" description="Cytochrome c" evidence="6">
    <location>
        <begin position="58"/>
        <end position="162"/>
    </location>
</feature>
<reference evidence="7" key="1">
    <citation type="journal article" date="2014" name="Int. J. Syst. Evol. Microbiol.">
        <title>Complete genome sequence of Corynebacterium casei LMG S-19264T (=DSM 44701T), isolated from a smear-ripened cheese.</title>
        <authorList>
            <consortium name="US DOE Joint Genome Institute (JGI-PGF)"/>
            <person name="Walter F."/>
            <person name="Albersmeier A."/>
            <person name="Kalinowski J."/>
            <person name="Ruckert C."/>
        </authorList>
    </citation>
    <scope>NUCLEOTIDE SEQUENCE</scope>
    <source>
        <strain evidence="7">CGMCC 1.10998</strain>
    </source>
</reference>
<dbReference type="NCBIfam" id="TIGR04485">
    <property type="entry name" value="thiosulf_SoxX"/>
    <property type="match status" value="1"/>
</dbReference>
<keyword evidence="3 4" id="KW-0408">Iron</keyword>
<dbReference type="InterPro" id="IPR036909">
    <property type="entry name" value="Cyt_c-like_dom_sf"/>
</dbReference>
<sequence length="170" mass="18138">MFSAMPSLLPYKGMAVAALAALLALAAGPSQAQVQTEARQDYSIVADAIPLSLTGSPGDAARGRAIVASRQQGLCLLCHTGPISEERFQGNLAPDLAGAGSRWTIGQLRLRIVDARHFNAETIMPSYYRSKDLLRVAGAWQDKTILTAQQIEDVVAFLATLRSDEKGNGK</sequence>
<gene>
    <name evidence="7" type="primary">soxX</name>
    <name evidence="7" type="ORF">GCM10011396_26830</name>
</gene>
<dbReference type="GO" id="GO:0009055">
    <property type="term" value="F:electron transfer activity"/>
    <property type="evidence" value="ECO:0007669"/>
    <property type="project" value="InterPro"/>
</dbReference>
<evidence type="ECO:0000313" key="8">
    <source>
        <dbReference type="Proteomes" id="UP000637423"/>
    </source>
</evidence>
<dbReference type="GO" id="GO:0020037">
    <property type="term" value="F:heme binding"/>
    <property type="evidence" value="ECO:0007669"/>
    <property type="project" value="InterPro"/>
</dbReference>
<dbReference type="EMBL" id="BMED01000002">
    <property type="protein sequence ID" value="GGC78259.1"/>
    <property type="molecule type" value="Genomic_DNA"/>
</dbReference>
<organism evidence="7 8">
    <name type="scientific">Undibacterium terreum</name>
    <dbReference type="NCBI Taxonomy" id="1224302"/>
    <lineage>
        <taxon>Bacteria</taxon>
        <taxon>Pseudomonadati</taxon>
        <taxon>Pseudomonadota</taxon>
        <taxon>Betaproteobacteria</taxon>
        <taxon>Burkholderiales</taxon>
        <taxon>Oxalobacteraceae</taxon>
        <taxon>Undibacterium</taxon>
    </lineage>
</organism>
<evidence type="ECO:0000256" key="1">
    <source>
        <dbReference type="ARBA" id="ARBA00022617"/>
    </source>
</evidence>
<dbReference type="InterPro" id="IPR030999">
    <property type="entry name" value="Thiosulf_SoxX"/>
</dbReference>
<evidence type="ECO:0000256" key="4">
    <source>
        <dbReference type="PROSITE-ProRule" id="PRU00433"/>
    </source>
</evidence>
<evidence type="ECO:0000256" key="5">
    <source>
        <dbReference type="SAM" id="SignalP"/>
    </source>
</evidence>
<keyword evidence="1 4" id="KW-0349">Heme</keyword>
<dbReference type="Pfam" id="PF00034">
    <property type="entry name" value="Cytochrom_C"/>
    <property type="match status" value="1"/>
</dbReference>
<feature type="signal peptide" evidence="5">
    <location>
        <begin position="1"/>
        <end position="32"/>
    </location>
</feature>
<keyword evidence="2 4" id="KW-0479">Metal-binding</keyword>
<dbReference type="GO" id="GO:0046872">
    <property type="term" value="F:metal ion binding"/>
    <property type="evidence" value="ECO:0007669"/>
    <property type="project" value="UniProtKB-KW"/>
</dbReference>
<protein>
    <submittedName>
        <fullName evidence="7">Sulfur oxidation c-type cytochrome SoxX</fullName>
    </submittedName>
</protein>
<dbReference type="SUPFAM" id="SSF46626">
    <property type="entry name" value="Cytochrome c"/>
    <property type="match status" value="1"/>
</dbReference>
<proteinExistence type="predicted"/>
<dbReference type="PROSITE" id="PS51007">
    <property type="entry name" value="CYTC"/>
    <property type="match status" value="1"/>
</dbReference>
<keyword evidence="8" id="KW-1185">Reference proteome</keyword>
<feature type="chain" id="PRO_5036758106" evidence="5">
    <location>
        <begin position="33"/>
        <end position="170"/>
    </location>
</feature>
<evidence type="ECO:0000313" key="7">
    <source>
        <dbReference type="EMBL" id="GGC78259.1"/>
    </source>
</evidence>
<accession>A0A916UM73</accession>
<dbReference type="Gene3D" id="1.10.760.10">
    <property type="entry name" value="Cytochrome c-like domain"/>
    <property type="match status" value="1"/>
</dbReference>
<keyword evidence="5" id="KW-0732">Signal</keyword>